<accession>A0ABS1NPD4</accession>
<evidence type="ECO:0000256" key="1">
    <source>
        <dbReference type="SAM" id="Coils"/>
    </source>
</evidence>
<dbReference type="Pfam" id="PF10604">
    <property type="entry name" value="Polyketide_cyc2"/>
    <property type="match status" value="1"/>
</dbReference>
<feature type="coiled-coil region" evidence="1">
    <location>
        <begin position="133"/>
        <end position="160"/>
    </location>
</feature>
<reference evidence="2 3" key="1">
    <citation type="submission" date="2021-01" db="EMBL/GenBank/DDBJ databases">
        <title>WGS of actinomycetes isolated from Thailand.</title>
        <authorList>
            <person name="Thawai C."/>
        </authorList>
    </citation>
    <scope>NUCLEOTIDE SEQUENCE [LARGE SCALE GENOMIC DNA]</scope>
    <source>
        <strain evidence="2 3">CA1R205</strain>
    </source>
</reference>
<evidence type="ECO:0000313" key="2">
    <source>
        <dbReference type="EMBL" id="MBL1101952.1"/>
    </source>
</evidence>
<dbReference type="EMBL" id="JAERRF010000035">
    <property type="protein sequence ID" value="MBL1101952.1"/>
    <property type="molecule type" value="Genomic_DNA"/>
</dbReference>
<dbReference type="Gene3D" id="3.30.530.20">
    <property type="match status" value="1"/>
</dbReference>
<dbReference type="InterPro" id="IPR019587">
    <property type="entry name" value="Polyketide_cyclase/dehydratase"/>
</dbReference>
<comment type="caution">
    <text evidence="2">The sequence shown here is derived from an EMBL/GenBank/DDBJ whole genome shotgun (WGS) entry which is preliminary data.</text>
</comment>
<dbReference type="InterPro" id="IPR023393">
    <property type="entry name" value="START-like_dom_sf"/>
</dbReference>
<dbReference type="Proteomes" id="UP000634229">
    <property type="component" value="Unassembled WGS sequence"/>
</dbReference>
<keyword evidence="1" id="KW-0175">Coiled coil</keyword>
<sequence>MTDDMVSETIRIARPPRAVYDTVTRVADMGRWSPECTGGEVKGGVATEIRAGTRFTGHNRSDRRPWSTACTVTAADPGERFTFVVRAAGLRIAVWSYRFEPLDEGRATQVTETWIDQRGGLMRLISPVVSGVRDRAEFNRRGMRQTLQRLKEALEEEHRTV</sequence>
<protein>
    <submittedName>
        <fullName evidence="2">SRPBCC family protein</fullName>
    </submittedName>
</protein>
<gene>
    <name evidence="2" type="ORF">JK363_36030</name>
</gene>
<keyword evidence="3" id="KW-1185">Reference proteome</keyword>
<dbReference type="CDD" id="cd07812">
    <property type="entry name" value="SRPBCC"/>
    <property type="match status" value="1"/>
</dbReference>
<organism evidence="2 3">
    <name type="scientific">Streptomyces coffeae</name>
    <dbReference type="NCBI Taxonomy" id="621382"/>
    <lineage>
        <taxon>Bacteria</taxon>
        <taxon>Bacillati</taxon>
        <taxon>Actinomycetota</taxon>
        <taxon>Actinomycetes</taxon>
        <taxon>Kitasatosporales</taxon>
        <taxon>Streptomycetaceae</taxon>
        <taxon>Streptomyces</taxon>
    </lineage>
</organism>
<dbReference type="SUPFAM" id="SSF55961">
    <property type="entry name" value="Bet v1-like"/>
    <property type="match status" value="1"/>
</dbReference>
<name>A0ABS1NPD4_9ACTN</name>
<evidence type="ECO:0000313" key="3">
    <source>
        <dbReference type="Proteomes" id="UP000634229"/>
    </source>
</evidence>
<proteinExistence type="predicted"/>
<dbReference type="RefSeq" id="WP_201881936.1">
    <property type="nucleotide sequence ID" value="NZ_JAERRF010000035.1"/>
</dbReference>